<proteinExistence type="predicted"/>
<sequence length="92" mass="9897">MSRFNRRDFLKTAGGALAVSSGMATGDARGPAELCQPARRRQAGRWADAACAARTRGRTRLRSGQQRAFEPAARRPAASRAAGAQRQLTRCP</sequence>
<dbReference type="Proteomes" id="UP000254537">
    <property type="component" value="Chromosome"/>
</dbReference>
<dbReference type="RefSeq" id="WP_115432754.1">
    <property type="nucleotide sequence ID" value="NZ_CP031337.1"/>
</dbReference>
<accession>A0A345Y4G7</accession>
<evidence type="ECO:0000313" key="2">
    <source>
        <dbReference type="EMBL" id="AXK38819.1"/>
    </source>
</evidence>
<dbReference type="KEGG" id="ccah:DWG20_04890"/>
<dbReference type="AlphaFoldDB" id="A0A345Y4G7"/>
<dbReference type="NCBIfam" id="TIGR01409">
    <property type="entry name" value="TAT_signal_seq"/>
    <property type="match status" value="1"/>
</dbReference>
<organism evidence="2 3">
    <name type="scientific">Crenobacter cavernae</name>
    <dbReference type="NCBI Taxonomy" id="2290923"/>
    <lineage>
        <taxon>Bacteria</taxon>
        <taxon>Pseudomonadati</taxon>
        <taxon>Pseudomonadota</taxon>
        <taxon>Betaproteobacteria</taxon>
        <taxon>Neisseriales</taxon>
        <taxon>Neisseriaceae</taxon>
        <taxon>Crenobacter</taxon>
    </lineage>
</organism>
<dbReference type="PROSITE" id="PS51318">
    <property type="entry name" value="TAT"/>
    <property type="match status" value="1"/>
</dbReference>
<reference evidence="2 3" key="1">
    <citation type="submission" date="2018-07" db="EMBL/GenBank/DDBJ databases">
        <title>Crenobacter cavernae sp. nov., isolated from a karst cave.</title>
        <authorList>
            <person name="Zhu H."/>
        </authorList>
    </citation>
    <scope>NUCLEOTIDE SEQUENCE [LARGE SCALE GENOMIC DNA]</scope>
    <source>
        <strain evidence="2 3">K1W11S-77</strain>
    </source>
</reference>
<feature type="compositionally biased region" description="Low complexity" evidence="1">
    <location>
        <begin position="62"/>
        <end position="92"/>
    </location>
</feature>
<protein>
    <recommendedName>
        <fullName evidence="4">Twin-arginine translocation signal domain-containing protein</fullName>
    </recommendedName>
</protein>
<dbReference type="InterPro" id="IPR019546">
    <property type="entry name" value="TAT_signal_bac_arc"/>
</dbReference>
<feature type="region of interest" description="Disordered" evidence="1">
    <location>
        <begin position="57"/>
        <end position="92"/>
    </location>
</feature>
<dbReference type="InterPro" id="IPR006311">
    <property type="entry name" value="TAT_signal"/>
</dbReference>
<evidence type="ECO:0000256" key="1">
    <source>
        <dbReference type="SAM" id="MobiDB-lite"/>
    </source>
</evidence>
<evidence type="ECO:0008006" key="4">
    <source>
        <dbReference type="Google" id="ProtNLM"/>
    </source>
</evidence>
<gene>
    <name evidence="2" type="ORF">DWG20_04890</name>
</gene>
<evidence type="ECO:0000313" key="3">
    <source>
        <dbReference type="Proteomes" id="UP000254537"/>
    </source>
</evidence>
<name>A0A345Y4G7_9NEIS</name>
<dbReference type="EMBL" id="CP031337">
    <property type="protein sequence ID" value="AXK38819.1"/>
    <property type="molecule type" value="Genomic_DNA"/>
</dbReference>